<keyword evidence="3" id="KW-0963">Cytoplasm</keyword>
<evidence type="ECO:0000313" key="7">
    <source>
        <dbReference type="Proteomes" id="UP000052020"/>
    </source>
</evidence>
<evidence type="ECO:0000256" key="3">
    <source>
        <dbReference type="HAMAP-Rule" id="MF_00580"/>
    </source>
</evidence>
<dbReference type="FunFam" id="2.30.33.40:FF:000001">
    <property type="entry name" value="10 kDa chaperonin"/>
    <property type="match status" value="1"/>
</dbReference>
<comment type="subunit">
    <text evidence="3">Heptamer of 7 subunits arranged in a ring. Interacts with the chaperonin GroEL.</text>
</comment>
<dbReference type="SUPFAM" id="SSF50129">
    <property type="entry name" value="GroES-like"/>
    <property type="match status" value="1"/>
</dbReference>
<comment type="subcellular location">
    <subcellularLocation>
        <location evidence="3">Cytoplasm</location>
    </subcellularLocation>
</comment>
<proteinExistence type="inferred from homology"/>
<dbReference type="PROSITE" id="PS00681">
    <property type="entry name" value="CHAPERONINS_CPN10"/>
    <property type="match status" value="1"/>
</dbReference>
<dbReference type="SMART" id="SM00883">
    <property type="entry name" value="Cpn10"/>
    <property type="match status" value="1"/>
</dbReference>
<evidence type="ECO:0000313" key="6">
    <source>
        <dbReference type="EMBL" id="KPJ62994.1"/>
    </source>
</evidence>
<evidence type="ECO:0000256" key="5">
    <source>
        <dbReference type="SAM" id="MobiDB-lite"/>
    </source>
</evidence>
<dbReference type="Gene3D" id="2.30.33.40">
    <property type="entry name" value="GroES chaperonin"/>
    <property type="match status" value="1"/>
</dbReference>
<dbReference type="PANTHER" id="PTHR10772">
    <property type="entry name" value="10 KDA HEAT SHOCK PROTEIN"/>
    <property type="match status" value="1"/>
</dbReference>
<dbReference type="GO" id="GO:0005737">
    <property type="term" value="C:cytoplasm"/>
    <property type="evidence" value="ECO:0007669"/>
    <property type="project" value="UniProtKB-SubCell"/>
</dbReference>
<dbReference type="AlphaFoldDB" id="A0A0S7XKI7"/>
<dbReference type="GO" id="GO:0005524">
    <property type="term" value="F:ATP binding"/>
    <property type="evidence" value="ECO:0007669"/>
    <property type="project" value="InterPro"/>
</dbReference>
<dbReference type="PATRIC" id="fig|1704032.3.peg.709"/>
<dbReference type="InterPro" id="IPR018369">
    <property type="entry name" value="Chaprnonin_Cpn10_CS"/>
</dbReference>
<dbReference type="Pfam" id="PF00166">
    <property type="entry name" value="Cpn10"/>
    <property type="match status" value="1"/>
</dbReference>
<dbReference type="NCBIfam" id="NF001533">
    <property type="entry name" value="PRK00364.2-4"/>
    <property type="match status" value="1"/>
</dbReference>
<dbReference type="EMBL" id="LIZY01000095">
    <property type="protein sequence ID" value="KPJ62994.1"/>
    <property type="molecule type" value="Genomic_DNA"/>
</dbReference>
<dbReference type="NCBIfam" id="NF001531">
    <property type="entry name" value="PRK00364.2-2"/>
    <property type="match status" value="1"/>
</dbReference>
<dbReference type="GO" id="GO:0046872">
    <property type="term" value="F:metal ion binding"/>
    <property type="evidence" value="ECO:0007669"/>
    <property type="project" value="TreeGrafter"/>
</dbReference>
<name>A0A0S7XKI7_9BACT</name>
<dbReference type="Proteomes" id="UP000052020">
    <property type="component" value="Unassembled WGS sequence"/>
</dbReference>
<evidence type="ECO:0000256" key="4">
    <source>
        <dbReference type="RuleBase" id="RU000535"/>
    </source>
</evidence>
<keyword evidence="2 3" id="KW-0143">Chaperone</keyword>
<dbReference type="GO" id="GO:0044183">
    <property type="term" value="F:protein folding chaperone"/>
    <property type="evidence" value="ECO:0007669"/>
    <property type="project" value="InterPro"/>
</dbReference>
<dbReference type="GO" id="GO:0051082">
    <property type="term" value="F:unfolded protein binding"/>
    <property type="evidence" value="ECO:0007669"/>
    <property type="project" value="TreeGrafter"/>
</dbReference>
<dbReference type="PANTHER" id="PTHR10772:SF58">
    <property type="entry name" value="CO-CHAPERONIN GROES"/>
    <property type="match status" value="1"/>
</dbReference>
<gene>
    <name evidence="3" type="primary">groES</name>
    <name evidence="3" type="synonym">groS</name>
    <name evidence="6" type="ORF">AMK68_04290</name>
</gene>
<dbReference type="InterPro" id="IPR011032">
    <property type="entry name" value="GroES-like_sf"/>
</dbReference>
<dbReference type="NCBIfam" id="NF001534">
    <property type="entry name" value="PRK00364.2-5"/>
    <property type="match status" value="1"/>
</dbReference>
<organism evidence="6 7">
    <name type="scientific">candidate division KD3-62 bacterium DG_56</name>
    <dbReference type="NCBI Taxonomy" id="1704032"/>
    <lineage>
        <taxon>Bacteria</taxon>
        <taxon>candidate division KD3-62</taxon>
    </lineage>
</organism>
<dbReference type="HAMAP" id="MF_00580">
    <property type="entry name" value="CH10"/>
    <property type="match status" value="1"/>
</dbReference>
<feature type="compositionally biased region" description="Basic and acidic residues" evidence="5">
    <location>
        <begin position="1"/>
        <end position="14"/>
    </location>
</feature>
<evidence type="ECO:0000256" key="2">
    <source>
        <dbReference type="ARBA" id="ARBA00023186"/>
    </source>
</evidence>
<feature type="region of interest" description="Disordered" evidence="5">
    <location>
        <begin position="1"/>
        <end position="29"/>
    </location>
</feature>
<dbReference type="PRINTS" id="PR00297">
    <property type="entry name" value="CHAPERONIN10"/>
</dbReference>
<dbReference type="InterPro" id="IPR037124">
    <property type="entry name" value="Chaperonin_GroES_sf"/>
</dbReference>
<sequence length="107" mass="11543">MIRPLGEKVVVKPGEEEETTAGGIVLPDTAKKKPQEGEVVAVGAGKLLDTGERLPPEVKVGDTVVYSKYGGTEITLSGVDYVILDEDSILAIKQDRKKKKQARHACR</sequence>
<evidence type="ECO:0000256" key="1">
    <source>
        <dbReference type="ARBA" id="ARBA00006975"/>
    </source>
</evidence>
<dbReference type="GO" id="GO:0051087">
    <property type="term" value="F:protein-folding chaperone binding"/>
    <property type="evidence" value="ECO:0007669"/>
    <property type="project" value="TreeGrafter"/>
</dbReference>
<dbReference type="InterPro" id="IPR020818">
    <property type="entry name" value="Chaperonin_GroES"/>
</dbReference>
<comment type="caution">
    <text evidence="6">The sequence shown here is derived from an EMBL/GenBank/DDBJ whole genome shotgun (WGS) entry which is preliminary data.</text>
</comment>
<accession>A0A0S7XKI7</accession>
<comment type="function">
    <text evidence="3 4">Together with the chaperonin GroEL, plays an essential role in assisting protein folding. The GroEL-GroES system forms a nano-cage that allows encapsulation of the non-native substrate proteins and provides a physical environment optimized to promote and accelerate protein folding. GroES binds to the apical surface of the GroEL ring, thereby capping the opening of the GroEL channel.</text>
</comment>
<protein>
    <recommendedName>
        <fullName evidence="3">Co-chaperonin GroES</fullName>
    </recommendedName>
    <alternativeName>
        <fullName evidence="3">10 kDa chaperonin</fullName>
    </alternativeName>
    <alternativeName>
        <fullName evidence="3">Chaperonin-10</fullName>
        <shortName evidence="3">Cpn10</shortName>
    </alternativeName>
</protein>
<reference evidence="6 7" key="1">
    <citation type="journal article" date="2015" name="Microbiome">
        <title>Genomic resolution of linkages in carbon, nitrogen, and sulfur cycling among widespread estuary sediment bacteria.</title>
        <authorList>
            <person name="Baker B.J."/>
            <person name="Lazar C.S."/>
            <person name="Teske A.P."/>
            <person name="Dick G.J."/>
        </authorList>
    </citation>
    <scope>NUCLEOTIDE SEQUENCE [LARGE SCALE GENOMIC DNA]</scope>
    <source>
        <strain evidence="6">DG_56</strain>
    </source>
</reference>
<dbReference type="CDD" id="cd00320">
    <property type="entry name" value="cpn10"/>
    <property type="match status" value="1"/>
</dbReference>
<comment type="similarity">
    <text evidence="1 3 4">Belongs to the GroES chaperonin family.</text>
</comment>